<feature type="region of interest" description="Disordered" evidence="1">
    <location>
        <begin position="243"/>
        <end position="269"/>
    </location>
</feature>
<feature type="transmembrane region" description="Helical" evidence="2">
    <location>
        <begin position="6"/>
        <end position="27"/>
    </location>
</feature>
<dbReference type="AlphaFoldDB" id="A0A195FN45"/>
<keyword evidence="2" id="KW-0812">Transmembrane</keyword>
<dbReference type="EMBL" id="KQ981430">
    <property type="protein sequence ID" value="KYN41737.1"/>
    <property type="molecule type" value="Genomic_DNA"/>
</dbReference>
<evidence type="ECO:0000313" key="3">
    <source>
        <dbReference type="EMBL" id="KYN41737.1"/>
    </source>
</evidence>
<dbReference type="Gene3D" id="3.30.70.330">
    <property type="match status" value="1"/>
</dbReference>
<protein>
    <submittedName>
        <fullName evidence="3">RNA-binding protein Musashi like protein Rbp6</fullName>
    </submittedName>
</protein>
<gene>
    <name evidence="3" type="ORF">ALC56_03880</name>
</gene>
<feature type="compositionally biased region" description="Basic and acidic residues" evidence="1">
    <location>
        <begin position="249"/>
        <end position="258"/>
    </location>
</feature>
<organism evidence="3 4">
    <name type="scientific">Trachymyrmex septentrionalis</name>
    <dbReference type="NCBI Taxonomy" id="34720"/>
    <lineage>
        <taxon>Eukaryota</taxon>
        <taxon>Metazoa</taxon>
        <taxon>Ecdysozoa</taxon>
        <taxon>Arthropoda</taxon>
        <taxon>Hexapoda</taxon>
        <taxon>Insecta</taxon>
        <taxon>Pterygota</taxon>
        <taxon>Neoptera</taxon>
        <taxon>Endopterygota</taxon>
        <taxon>Hymenoptera</taxon>
        <taxon>Apocrita</taxon>
        <taxon>Aculeata</taxon>
        <taxon>Formicoidea</taxon>
        <taxon>Formicidae</taxon>
        <taxon>Myrmicinae</taxon>
        <taxon>Trachymyrmex</taxon>
    </lineage>
</organism>
<name>A0A195FN45_9HYME</name>
<sequence length="364" mass="39910">MRGTKGICVCVCVCVYVCVCVCMYVCVEGRRSQGNPEEGDFVVRAPKGSITKMIGSAIGGDGNCVNRVIITNLEAISSRPDQSEDAPPFPEQGPFLFFLVSDLTLPTIECHGITSSRHVKFRVTSVSPSYANVTRSESYVDLALVRMGGTPSSCLAQRSPSMADSRTILKNIFAIYIIKEKDYCTKEVIPVLFTLPYLLFELKGNITGIKTRFHILEHLINHFYSTFKYFMYTNQDKRDFNGTVNASSKCEKGDADERKRRRTESGTVEEGEILETLPAGPGAVAPRERMKELRVGTATGIRRSAGRAKGERGEEYAGRIDGRGGGGGFGFITFADPASVDKVLAQGNHELDGKKVSNHHILPD</sequence>
<dbReference type="Proteomes" id="UP000078541">
    <property type="component" value="Unassembled WGS sequence"/>
</dbReference>
<dbReference type="STRING" id="34720.A0A195FN45"/>
<evidence type="ECO:0000256" key="2">
    <source>
        <dbReference type="SAM" id="Phobius"/>
    </source>
</evidence>
<evidence type="ECO:0000256" key="1">
    <source>
        <dbReference type="SAM" id="MobiDB-lite"/>
    </source>
</evidence>
<keyword evidence="2" id="KW-0472">Membrane</keyword>
<proteinExistence type="predicted"/>
<keyword evidence="2" id="KW-1133">Transmembrane helix</keyword>
<keyword evidence="4" id="KW-1185">Reference proteome</keyword>
<evidence type="ECO:0000313" key="4">
    <source>
        <dbReference type="Proteomes" id="UP000078541"/>
    </source>
</evidence>
<dbReference type="InterPro" id="IPR012677">
    <property type="entry name" value="Nucleotide-bd_a/b_plait_sf"/>
</dbReference>
<accession>A0A195FN45</accession>
<reference evidence="3 4" key="1">
    <citation type="submission" date="2016-03" db="EMBL/GenBank/DDBJ databases">
        <title>Trachymyrmex septentrionalis WGS genome.</title>
        <authorList>
            <person name="Nygaard S."/>
            <person name="Hu H."/>
            <person name="Boomsma J."/>
            <person name="Zhang G."/>
        </authorList>
    </citation>
    <scope>NUCLEOTIDE SEQUENCE [LARGE SCALE GENOMIC DNA]</scope>
    <source>
        <strain evidence="3">Tsep2-gDNA-1</strain>
        <tissue evidence="3">Whole body</tissue>
    </source>
</reference>